<dbReference type="PANTHER" id="PTHR43283:SF11">
    <property type="entry name" value="BETA-LACTAMASE-RELATED DOMAIN-CONTAINING PROTEIN"/>
    <property type="match status" value="1"/>
</dbReference>
<dbReference type="Proteomes" id="UP000279562">
    <property type="component" value="Unassembled WGS sequence"/>
</dbReference>
<dbReference type="GO" id="GO:0016788">
    <property type="term" value="F:hydrolase activity, acting on ester bonds"/>
    <property type="evidence" value="ECO:0007669"/>
    <property type="project" value="UniProtKB-ARBA"/>
</dbReference>
<dbReference type="InterPro" id="IPR013830">
    <property type="entry name" value="SGNH_hydro"/>
</dbReference>
<reference evidence="4 5" key="1">
    <citation type="submission" date="2018-11" db="EMBL/GenBank/DDBJ databases">
        <title>Genomes From Bacteria Associated with the Canine Oral Cavity: a Test Case for Automated Genome-Based Taxonomic Assignment.</title>
        <authorList>
            <person name="Coil D.A."/>
            <person name="Jospin G."/>
            <person name="Darling A.E."/>
            <person name="Wallis C."/>
            <person name="Davis I.J."/>
            <person name="Harris S."/>
            <person name="Eisen J.A."/>
            <person name="Holcombe L.J."/>
            <person name="O'Flynn C."/>
        </authorList>
    </citation>
    <scope>NUCLEOTIDE SEQUENCE [LARGE SCALE GENOMIC DNA]</scope>
    <source>
        <strain evidence="4 5">OH1047_COT-310</strain>
    </source>
</reference>
<dbReference type="EMBL" id="RQYF01000006">
    <property type="protein sequence ID" value="RRD92800.1"/>
    <property type="molecule type" value="Genomic_DNA"/>
</dbReference>
<dbReference type="InterPro" id="IPR012338">
    <property type="entry name" value="Beta-lactam/transpept-like"/>
</dbReference>
<dbReference type="InterPro" id="IPR036514">
    <property type="entry name" value="SGNH_hydro_sf"/>
</dbReference>
<keyword evidence="5" id="KW-1185">Reference proteome</keyword>
<dbReference type="InterPro" id="IPR050789">
    <property type="entry name" value="Diverse_Enzym_Activities"/>
</dbReference>
<dbReference type="SUPFAM" id="SSF56601">
    <property type="entry name" value="beta-lactamase/transpeptidase-like"/>
    <property type="match status" value="1"/>
</dbReference>
<keyword evidence="1" id="KW-0378">Hydrolase</keyword>
<feature type="domain" description="SGNH hydrolase-type esterase" evidence="3">
    <location>
        <begin position="478"/>
        <end position="640"/>
    </location>
</feature>
<comment type="caution">
    <text evidence="4">The sequence shown here is derived from an EMBL/GenBank/DDBJ whole genome shotgun (WGS) entry which is preliminary data.</text>
</comment>
<feature type="domain" description="Beta-lactamase-related" evidence="2">
    <location>
        <begin position="60"/>
        <end position="434"/>
    </location>
</feature>
<name>A0A3P2AF39_9BACE</name>
<accession>A0A3P2AF39</accession>
<dbReference type="InterPro" id="IPR001466">
    <property type="entry name" value="Beta-lactam-related"/>
</dbReference>
<protein>
    <submittedName>
        <fullName evidence="4">Esterase</fullName>
    </submittedName>
</protein>
<dbReference type="SUPFAM" id="SSF52266">
    <property type="entry name" value="SGNH hydrolase"/>
    <property type="match status" value="1"/>
</dbReference>
<evidence type="ECO:0000259" key="3">
    <source>
        <dbReference type="Pfam" id="PF13472"/>
    </source>
</evidence>
<dbReference type="Gene3D" id="3.40.50.1110">
    <property type="entry name" value="SGNH hydrolase"/>
    <property type="match status" value="1"/>
</dbReference>
<gene>
    <name evidence="4" type="ORF">EII33_02410</name>
</gene>
<evidence type="ECO:0000313" key="5">
    <source>
        <dbReference type="Proteomes" id="UP000279562"/>
    </source>
</evidence>
<dbReference type="PANTHER" id="PTHR43283">
    <property type="entry name" value="BETA-LACTAMASE-RELATED"/>
    <property type="match status" value="1"/>
</dbReference>
<dbReference type="Gene3D" id="3.40.710.10">
    <property type="entry name" value="DD-peptidase/beta-lactamase superfamily"/>
    <property type="match status" value="1"/>
</dbReference>
<evidence type="ECO:0000259" key="2">
    <source>
        <dbReference type="Pfam" id="PF00144"/>
    </source>
</evidence>
<sequence>MTPSTSTKSNFKTSLPTGNGLREGVLLLFLFLLQTVFGQPLQRIAPEQAGMDSRKLVYADEAIETAIANREIPGAVLAVVRGGKMAYLKAYGNKRVYPDTQPMTTNTIFDMASCSKSMSTAVCVMILAERGKIRMLDPVSLYIPGFKNWESEDGKEKKVIRIADLMTHTSGLPPYASVAELEKRYGSPDPAGLMEYIATCKRDFKPQTDFQYSCLNFITLQHIIENVSGKSLRDFARENIFDVLGMNHTDYLPCRRDKNGQWTNTDLPHWAQTTDNRTTHSSLSTNRYALSDVAPTEKQADGQVLCGQVHDPLARIMNGGISGNAGVFSCAEDIAVLCAALQNGGEWNGHRILSPLGVKAMRTVPRATAAFGRTLGWDNFSAYASNNGDLFGPNTYGHTGYTGTSIIIDPDNDTSVILLINAVHPDDGHSTVRLRSLVANAVAASICPIPRTYTEHYYKRFLQFTDEPAITRKDIVMLGNSLTENGGDWSARLGKEGIRNRGIIGDEIMGIYDRLHQILPGHPAKLFLLTGVNDVSHDLTTDSIVAMMRTTIERIQRESPETKLYLQSLLPINESFGRYKRLNGKTDMIPEINSRLEALAKEKKITFINLFPLFTEKGTNVLRSELTNDGLHLKEEGYKIWVKAIKKKI</sequence>
<proteinExistence type="predicted"/>
<dbReference type="Pfam" id="PF13472">
    <property type="entry name" value="Lipase_GDSL_2"/>
    <property type="match status" value="1"/>
</dbReference>
<dbReference type="RefSeq" id="WP_125238378.1">
    <property type="nucleotide sequence ID" value="NZ_RQYF01000006.1"/>
</dbReference>
<dbReference type="AlphaFoldDB" id="A0A3P2AF39"/>
<organism evidence="4 5">
    <name type="scientific">Prevotella heparinolytica</name>
    <dbReference type="NCBI Taxonomy" id="28113"/>
    <lineage>
        <taxon>Bacteria</taxon>
        <taxon>Pseudomonadati</taxon>
        <taxon>Bacteroidota</taxon>
        <taxon>Bacteroidia</taxon>
        <taxon>Bacteroidales</taxon>
        <taxon>Bacteroidaceae</taxon>
        <taxon>Bacteroides</taxon>
    </lineage>
</organism>
<evidence type="ECO:0000313" key="4">
    <source>
        <dbReference type="EMBL" id="RRD92800.1"/>
    </source>
</evidence>
<evidence type="ECO:0000256" key="1">
    <source>
        <dbReference type="ARBA" id="ARBA00022801"/>
    </source>
</evidence>
<dbReference type="Pfam" id="PF00144">
    <property type="entry name" value="Beta-lactamase"/>
    <property type="match status" value="1"/>
</dbReference>